<dbReference type="GeneID" id="19526400"/>
<proteinExistence type="predicted"/>
<evidence type="ECO:0000313" key="2">
    <source>
        <dbReference type="EMBL" id="AHZ09534.1"/>
    </source>
</evidence>
<reference evidence="3" key="1">
    <citation type="submission" date="2014-09" db="EMBL/GenBank/DDBJ databases">
        <authorList>
            <person name="Sauder A.B."/>
            <person name="McKenzie Q.R."/>
            <person name="Temple L.M."/>
            <person name="Alexis B.K."/>
            <person name="Al-Atrache Z."/>
            <person name="Lewis L.O."/>
            <person name="Loesser-Casey K.E."/>
            <person name="Mitchell K.J."/>
        </authorList>
    </citation>
    <scope>NUCLEOTIDE SEQUENCE [LARGE SCALE GENOMIC DNA]</scope>
</reference>
<feature type="compositionally biased region" description="Pro residues" evidence="1">
    <location>
        <begin position="180"/>
        <end position="191"/>
    </location>
</feature>
<evidence type="ECO:0000256" key="1">
    <source>
        <dbReference type="SAM" id="MobiDB-lite"/>
    </source>
</evidence>
<dbReference type="KEGG" id="vg:19526400"/>
<feature type="region of interest" description="Disordered" evidence="1">
    <location>
        <begin position="170"/>
        <end position="234"/>
    </location>
</feature>
<evidence type="ECO:0008006" key="4">
    <source>
        <dbReference type="Google" id="ProtNLM"/>
    </source>
</evidence>
<dbReference type="Pfam" id="PF23980">
    <property type="entry name" value="Phage_tail_tube_init"/>
    <property type="match status" value="1"/>
</dbReference>
<sequence length="264" mass="28769">MTISDGRTRLQRIAFSVGGRTFRFALNPESMNHVAPHRTTALKTKSRIIIEDFQADIPTITISGTTGYNPTGRAEDRGVAKIKEMKKFIEDYAGTGGNGKTGKAEFYFHNFTNDESFVVHLAPEGISVSQSADAPLLYKYEIKLIIIRKASEPADADVINPEIGNRFPSLPNGGNYKPSPTYPILPTPMPNRPNTGTPTPMPNRPNSNNGSGNVGDDVYNKGNGGGYVPNKDGTVVNPQVPSQMTYQYGMSSLGFNIGYYGRWA</sequence>
<feature type="compositionally biased region" description="Low complexity" evidence="1">
    <location>
        <begin position="206"/>
        <end position="217"/>
    </location>
</feature>
<protein>
    <recommendedName>
        <fullName evidence="4">Baseplate protein</fullName>
    </recommendedName>
</protein>
<dbReference type="Proteomes" id="UP000026902">
    <property type="component" value="Segment"/>
</dbReference>
<dbReference type="EMBL" id="KJ489397">
    <property type="protein sequence ID" value="AHZ09534.1"/>
    <property type="molecule type" value="Genomic_DNA"/>
</dbReference>
<organism evidence="2 3">
    <name type="scientific">Bacillus phage CAM003</name>
    <dbReference type="NCBI Taxonomy" id="1486657"/>
    <lineage>
        <taxon>Viruses</taxon>
        <taxon>Duplodnaviria</taxon>
        <taxon>Heunggongvirae</taxon>
        <taxon>Uroviricota</taxon>
        <taxon>Caudoviricetes</taxon>
        <taxon>Herelleviridae</taxon>
        <taxon>Bastillevirinae</taxon>
        <taxon>Bastillevirus</taxon>
        <taxon>Bastillevirus CAM003</taxon>
    </lineage>
</organism>
<evidence type="ECO:0000313" key="3">
    <source>
        <dbReference type="Proteomes" id="UP000026902"/>
    </source>
</evidence>
<dbReference type="RefSeq" id="YP_009037000.1">
    <property type="nucleotide sequence ID" value="NC_024216.1"/>
</dbReference>
<keyword evidence="3" id="KW-1185">Reference proteome</keyword>
<dbReference type="InterPro" id="IPR056958">
    <property type="entry name" value="Phage_tail_tube_init_put"/>
</dbReference>
<name>A0A024AZ00_9CAUD</name>
<accession>A0A024AZ00</accession>